<name>A0AA39HPA2_9BILA</name>
<evidence type="ECO:0000313" key="2">
    <source>
        <dbReference type="EMBL" id="KAK0409020.1"/>
    </source>
</evidence>
<protein>
    <submittedName>
        <fullName evidence="2">Uncharacterized protein</fullName>
    </submittedName>
</protein>
<sequence length="194" mass="22294">MDRKIKRERDPDEPLLEFASPSKIQRFEYKETKSSVTPSPSKCQIRTESNDSTDEEPDMSYVEEINAGEFLKDYKNEIDCIVSEKLLLVNGKMRPYCQMRWQKTWEPKRHMVKQLPLAYTEFLEAEKAKVLSIADGQTGMGADVTRTLVFNVSIGGVVSKIGYEDVRRRFPDALIDFYLGCINIVREENPASAQ</sequence>
<accession>A0AA39HPA2</accession>
<dbReference type="AlphaFoldDB" id="A0AA39HPA2"/>
<comment type="caution">
    <text evidence="2">The sequence shown here is derived from an EMBL/GenBank/DDBJ whole genome shotgun (WGS) entry which is preliminary data.</text>
</comment>
<evidence type="ECO:0000313" key="3">
    <source>
        <dbReference type="Proteomes" id="UP001175271"/>
    </source>
</evidence>
<keyword evidence="3" id="KW-1185">Reference proteome</keyword>
<dbReference type="EMBL" id="JAUCMV010000003">
    <property type="protein sequence ID" value="KAK0409020.1"/>
    <property type="molecule type" value="Genomic_DNA"/>
</dbReference>
<evidence type="ECO:0000256" key="1">
    <source>
        <dbReference type="SAM" id="MobiDB-lite"/>
    </source>
</evidence>
<feature type="compositionally biased region" description="Polar residues" evidence="1">
    <location>
        <begin position="34"/>
        <end position="47"/>
    </location>
</feature>
<gene>
    <name evidence="2" type="ORF">QR680_004296</name>
</gene>
<reference evidence="2" key="1">
    <citation type="submission" date="2023-06" db="EMBL/GenBank/DDBJ databases">
        <title>Genomic analysis of the entomopathogenic nematode Steinernema hermaphroditum.</title>
        <authorList>
            <person name="Schwarz E.M."/>
            <person name="Heppert J.K."/>
            <person name="Baniya A."/>
            <person name="Schwartz H.T."/>
            <person name="Tan C.-H."/>
            <person name="Antoshechkin I."/>
            <person name="Sternberg P.W."/>
            <person name="Goodrich-Blair H."/>
            <person name="Dillman A.R."/>
        </authorList>
    </citation>
    <scope>NUCLEOTIDE SEQUENCE</scope>
    <source>
        <strain evidence="2">PS9179</strain>
        <tissue evidence="2">Whole animal</tissue>
    </source>
</reference>
<organism evidence="2 3">
    <name type="scientific">Steinernema hermaphroditum</name>
    <dbReference type="NCBI Taxonomy" id="289476"/>
    <lineage>
        <taxon>Eukaryota</taxon>
        <taxon>Metazoa</taxon>
        <taxon>Ecdysozoa</taxon>
        <taxon>Nematoda</taxon>
        <taxon>Chromadorea</taxon>
        <taxon>Rhabditida</taxon>
        <taxon>Tylenchina</taxon>
        <taxon>Panagrolaimomorpha</taxon>
        <taxon>Strongyloidoidea</taxon>
        <taxon>Steinernematidae</taxon>
        <taxon>Steinernema</taxon>
    </lineage>
</organism>
<proteinExistence type="predicted"/>
<dbReference type="Proteomes" id="UP001175271">
    <property type="component" value="Unassembled WGS sequence"/>
</dbReference>
<feature type="region of interest" description="Disordered" evidence="1">
    <location>
        <begin position="29"/>
        <end position="58"/>
    </location>
</feature>